<dbReference type="InterPro" id="IPR013430">
    <property type="entry name" value="Toxin_antidote_HigA"/>
</dbReference>
<dbReference type="InterPro" id="IPR001387">
    <property type="entry name" value="Cro/C1-type_HTH"/>
</dbReference>
<dbReference type="Gene3D" id="1.10.260.40">
    <property type="entry name" value="lambda repressor-like DNA-binding domains"/>
    <property type="match status" value="1"/>
</dbReference>
<dbReference type="SMART" id="SM00530">
    <property type="entry name" value="HTH_XRE"/>
    <property type="match status" value="1"/>
</dbReference>
<dbReference type="SUPFAM" id="SSF47413">
    <property type="entry name" value="lambda repressor-like DNA-binding domains"/>
    <property type="match status" value="1"/>
</dbReference>
<sequence length="101" mass="11895">MKQMRRKPTTPGEILHEEFLVPLEISQRELAEHIGCDVKVINRIVNEKSRVTPEMALKLSQSFETTPDFWLNAQMAVDLWRAPRKKNIPSMLRRQRSRALR</sequence>
<dbReference type="PANTHER" id="PTHR36924">
    <property type="entry name" value="ANTITOXIN HIGA-1"/>
    <property type="match status" value="1"/>
</dbReference>
<dbReference type="EMBL" id="JAAEJV010000061">
    <property type="protein sequence ID" value="MBF5060000.1"/>
    <property type="molecule type" value="Genomic_DNA"/>
</dbReference>
<dbReference type="CDD" id="cd00093">
    <property type="entry name" value="HTH_XRE"/>
    <property type="match status" value="1"/>
</dbReference>
<name>A0ABS0B1D6_9BACT</name>
<dbReference type="PROSITE" id="PS50943">
    <property type="entry name" value="HTH_CROC1"/>
    <property type="match status" value="1"/>
</dbReference>
<proteinExistence type="predicted"/>
<dbReference type="RefSeq" id="WP_194848324.1">
    <property type="nucleotide sequence ID" value="NZ_JAAEJV010000061.1"/>
</dbReference>
<evidence type="ECO:0000313" key="4">
    <source>
        <dbReference type="Proteomes" id="UP001194714"/>
    </source>
</evidence>
<keyword evidence="4" id="KW-1185">Reference proteome</keyword>
<accession>A0ABS0B1D6</accession>
<evidence type="ECO:0000256" key="1">
    <source>
        <dbReference type="ARBA" id="ARBA00023125"/>
    </source>
</evidence>
<dbReference type="Proteomes" id="UP001194714">
    <property type="component" value="Unassembled WGS sequence"/>
</dbReference>
<dbReference type="Pfam" id="PF01381">
    <property type="entry name" value="HTH_3"/>
    <property type="match status" value="1"/>
</dbReference>
<dbReference type="PANTHER" id="PTHR36924:SF1">
    <property type="entry name" value="ANTITOXIN HIGA-1"/>
    <property type="match status" value="1"/>
</dbReference>
<comment type="caution">
    <text evidence="3">The sequence shown here is derived from an EMBL/GenBank/DDBJ whole genome shotgun (WGS) entry which is preliminary data.</text>
</comment>
<dbReference type="NCBIfam" id="TIGR02607">
    <property type="entry name" value="antidote_HigA"/>
    <property type="match status" value="1"/>
</dbReference>
<gene>
    <name evidence="3" type="ORF">NEPTK9_001524</name>
</gene>
<keyword evidence="1" id="KW-0238">DNA-binding</keyword>
<reference evidence="3 4" key="1">
    <citation type="submission" date="2020-01" db="EMBL/GenBank/DDBJ databases">
        <title>Draft genome sequence of Cand. Neptunochlamydia vexilliferae K9.</title>
        <authorList>
            <person name="Schulz F."/>
            <person name="Koestlbacher S."/>
            <person name="Wascher F."/>
            <person name="Pizzetti I."/>
            <person name="Horn M."/>
        </authorList>
    </citation>
    <scope>NUCLEOTIDE SEQUENCE [LARGE SCALE GENOMIC DNA]</scope>
    <source>
        <strain evidence="3 4">K9</strain>
    </source>
</reference>
<feature type="domain" description="HTH cro/C1-type" evidence="2">
    <location>
        <begin position="25"/>
        <end position="70"/>
    </location>
</feature>
<protein>
    <submittedName>
        <fullName evidence="3">HTH-type transcriptional regulator YbaQ</fullName>
    </submittedName>
</protein>
<dbReference type="InterPro" id="IPR010982">
    <property type="entry name" value="Lambda_DNA-bd_dom_sf"/>
</dbReference>
<organism evidence="3 4">
    <name type="scientific">Candidatus Neptunichlamydia vexilliferae</name>
    <dbReference type="NCBI Taxonomy" id="1651774"/>
    <lineage>
        <taxon>Bacteria</taxon>
        <taxon>Pseudomonadati</taxon>
        <taxon>Chlamydiota</taxon>
        <taxon>Chlamydiia</taxon>
        <taxon>Parachlamydiales</taxon>
        <taxon>Simkaniaceae</taxon>
        <taxon>Candidatus Neptunichlamydia</taxon>
    </lineage>
</organism>
<evidence type="ECO:0000259" key="2">
    <source>
        <dbReference type="PROSITE" id="PS50943"/>
    </source>
</evidence>
<evidence type="ECO:0000313" key="3">
    <source>
        <dbReference type="EMBL" id="MBF5060000.1"/>
    </source>
</evidence>